<dbReference type="EMBL" id="JARVKF010000411">
    <property type="protein sequence ID" value="KAK9415930.1"/>
    <property type="molecule type" value="Genomic_DNA"/>
</dbReference>
<evidence type="ECO:0000313" key="3">
    <source>
        <dbReference type="Proteomes" id="UP001408356"/>
    </source>
</evidence>
<gene>
    <name evidence="2" type="ORF">SUNI508_10059</name>
</gene>
<comment type="caution">
    <text evidence="2">The sequence shown here is derived from an EMBL/GenBank/DDBJ whole genome shotgun (WGS) entry which is preliminary data.</text>
</comment>
<sequence>MLPYRCHFKSLHSPDVTDLHHPLSKGAASPPCSTKPRNSRHQTFAAVPQAYCLSPVSSMNSPPTRSPSVEAIKAVVSRAVPNVSIESIRLLNPARLQRDVCVTISNGKTLVLTIPPPSMLRLLRSEQWLVLSEALVIPWICRRASEHAAKYKRISIQYLIEADPLQNKSAARTDTSSRRPQTPGQYLIEYLPNLIAHSSASVELGTAFNLTEAPRGILINSLPRALADAERMVVEYQKGQLVRRISNFSAPNAKFGPVTAVLGPHTPSADSSTATPVGPGGVNSWSKAFLALVESTLRDGEDLAVTISYSLIRHHLNRLSDLLDAVTQSRLVVLDAGSDGNVLVSRRTDAEAKGIVRSRSWTQTGQSVKREDPEKVDWSVTGGNLERRQTIEASGATVTGLRDWSNCIFGDPLMTSVFSEEPSTEFIRGFRQQPPSPSPSPSSSPSSATTNIPRISSPPPDDLVEDRENAPIRLLLYECYHATACVVRQFYRPTGADSTRREMAARRRLAAALNKLAEVDENITKRPRKGSVDIGPVKKPKSATDAAEIL</sequence>
<keyword evidence="3" id="KW-1185">Reference proteome</keyword>
<reference evidence="2 3" key="1">
    <citation type="journal article" date="2024" name="J. Plant Pathol.">
        <title>Sequence and assembly of the genome of Seiridium unicorne, isolate CBS 538.82, causal agent of cypress canker disease.</title>
        <authorList>
            <person name="Scali E."/>
            <person name="Rocca G.D."/>
            <person name="Danti R."/>
            <person name="Garbelotto M."/>
            <person name="Barberini S."/>
            <person name="Baroncelli R."/>
            <person name="Emiliani G."/>
        </authorList>
    </citation>
    <scope>NUCLEOTIDE SEQUENCE [LARGE SCALE GENOMIC DNA]</scope>
    <source>
        <strain evidence="2 3">BM-138-508</strain>
    </source>
</reference>
<proteinExistence type="predicted"/>
<organism evidence="2 3">
    <name type="scientific">Seiridium unicorne</name>
    <dbReference type="NCBI Taxonomy" id="138068"/>
    <lineage>
        <taxon>Eukaryota</taxon>
        <taxon>Fungi</taxon>
        <taxon>Dikarya</taxon>
        <taxon>Ascomycota</taxon>
        <taxon>Pezizomycotina</taxon>
        <taxon>Sordariomycetes</taxon>
        <taxon>Xylariomycetidae</taxon>
        <taxon>Amphisphaeriales</taxon>
        <taxon>Sporocadaceae</taxon>
        <taxon>Seiridium</taxon>
    </lineage>
</organism>
<accession>A0ABR2UMR2</accession>
<name>A0ABR2UMR2_9PEZI</name>
<feature type="region of interest" description="Disordered" evidence="1">
    <location>
        <begin position="527"/>
        <end position="550"/>
    </location>
</feature>
<dbReference type="Proteomes" id="UP001408356">
    <property type="component" value="Unassembled WGS sequence"/>
</dbReference>
<evidence type="ECO:0000256" key="1">
    <source>
        <dbReference type="SAM" id="MobiDB-lite"/>
    </source>
</evidence>
<feature type="region of interest" description="Disordered" evidence="1">
    <location>
        <begin position="17"/>
        <end position="39"/>
    </location>
</feature>
<feature type="region of interest" description="Disordered" evidence="1">
    <location>
        <begin position="424"/>
        <end position="465"/>
    </location>
</feature>
<evidence type="ECO:0000313" key="2">
    <source>
        <dbReference type="EMBL" id="KAK9415930.1"/>
    </source>
</evidence>
<protein>
    <submittedName>
        <fullName evidence="2">Uncharacterized protein</fullName>
    </submittedName>
</protein>